<evidence type="ECO:0000256" key="5">
    <source>
        <dbReference type="ARBA" id="ARBA00023136"/>
    </source>
</evidence>
<feature type="transmembrane region" description="Helical" evidence="6">
    <location>
        <begin position="78"/>
        <end position="95"/>
    </location>
</feature>
<feature type="transmembrane region" description="Helical" evidence="6">
    <location>
        <begin position="101"/>
        <end position="122"/>
    </location>
</feature>
<evidence type="ECO:0000256" key="2">
    <source>
        <dbReference type="ARBA" id="ARBA00022475"/>
    </source>
</evidence>
<proteinExistence type="predicted"/>
<dbReference type="Pfam" id="PF02653">
    <property type="entry name" value="BPD_transp_2"/>
    <property type="match status" value="1"/>
</dbReference>
<dbReference type="InterPro" id="IPR001851">
    <property type="entry name" value="ABC_transp_permease"/>
</dbReference>
<dbReference type="RefSeq" id="WP_051725207.1">
    <property type="nucleotide sequence ID" value="NZ_JBHEZZ010000007.1"/>
</dbReference>
<sequence>MDSRLDARKVAAAVGRGLVRRRELSIFVVCVAAAVYFAITGSGFTTTENYHTIAQYVAPWIIIAAGEVMLLICGQIDLSAGFVFTLAPFLLTSFTGDGLPLLLALVCAVAVSGLVGVVNGLIHTLFNVASFIVTLGMAFFLEGMSLIASNAQPEAAPTGGWVARAFGQAHWAELIWALVIVAAMQILLSTTRFGVNTQAVGSNPVGAAEAGIRINRIKIVNFALCSALAGFGGILDGIRVGSFDPTNGGNETMFLAVASAVIGGTALMGGSGTIIGALLGALLLGIVYDGFNLTGVNANAFDVVLGIAIIAAMLLNVYLGMLRRKADR</sequence>
<feature type="transmembrane region" description="Helical" evidence="6">
    <location>
        <begin position="219"/>
        <end position="240"/>
    </location>
</feature>
<organism evidence="7 8">
    <name type="scientific">Streptacidiphilus cavernicola</name>
    <dbReference type="NCBI Taxonomy" id="3342716"/>
    <lineage>
        <taxon>Bacteria</taxon>
        <taxon>Bacillati</taxon>
        <taxon>Actinomycetota</taxon>
        <taxon>Actinomycetes</taxon>
        <taxon>Kitasatosporales</taxon>
        <taxon>Streptomycetaceae</taxon>
        <taxon>Streptacidiphilus</taxon>
    </lineage>
</organism>
<comment type="subcellular location">
    <subcellularLocation>
        <location evidence="1">Cell membrane</location>
        <topology evidence="1">Multi-pass membrane protein</topology>
    </subcellularLocation>
</comment>
<dbReference type="PANTHER" id="PTHR32196">
    <property type="entry name" value="ABC TRANSPORTER PERMEASE PROTEIN YPHD-RELATED-RELATED"/>
    <property type="match status" value="1"/>
</dbReference>
<protein>
    <submittedName>
        <fullName evidence="7">ABC transporter permease</fullName>
    </submittedName>
</protein>
<evidence type="ECO:0000256" key="4">
    <source>
        <dbReference type="ARBA" id="ARBA00022989"/>
    </source>
</evidence>
<evidence type="ECO:0000313" key="7">
    <source>
        <dbReference type="EMBL" id="MFC1402713.1"/>
    </source>
</evidence>
<feature type="transmembrane region" description="Helical" evidence="6">
    <location>
        <begin position="169"/>
        <end position="188"/>
    </location>
</feature>
<feature type="transmembrane region" description="Helical" evidence="6">
    <location>
        <begin position="24"/>
        <end position="44"/>
    </location>
</feature>
<accession>A0ABV6UMN3</accession>
<comment type="caution">
    <text evidence="7">The sequence shown here is derived from an EMBL/GenBank/DDBJ whole genome shotgun (WGS) entry which is preliminary data.</text>
</comment>
<keyword evidence="3 6" id="KW-0812">Transmembrane</keyword>
<feature type="transmembrane region" description="Helical" evidence="6">
    <location>
        <begin position="303"/>
        <end position="322"/>
    </location>
</feature>
<dbReference type="EMBL" id="JBHEZZ010000007">
    <property type="protein sequence ID" value="MFC1402713.1"/>
    <property type="molecule type" value="Genomic_DNA"/>
</dbReference>
<reference evidence="7 8" key="1">
    <citation type="submission" date="2024-09" db="EMBL/GenBank/DDBJ databases">
        <authorList>
            <person name="Lee S.D."/>
        </authorList>
    </citation>
    <scope>NUCLEOTIDE SEQUENCE [LARGE SCALE GENOMIC DNA]</scope>
    <source>
        <strain evidence="7 8">N1-5</strain>
    </source>
</reference>
<evidence type="ECO:0000313" key="8">
    <source>
        <dbReference type="Proteomes" id="UP001592528"/>
    </source>
</evidence>
<evidence type="ECO:0000256" key="1">
    <source>
        <dbReference type="ARBA" id="ARBA00004651"/>
    </source>
</evidence>
<keyword evidence="5 6" id="KW-0472">Membrane</keyword>
<dbReference type="PANTHER" id="PTHR32196:SF63">
    <property type="entry name" value="INNER MEMBRANE ABC TRANSPORTER PERMEASE PROTEIN YJFF"/>
    <property type="match status" value="1"/>
</dbReference>
<evidence type="ECO:0000256" key="3">
    <source>
        <dbReference type="ARBA" id="ARBA00022692"/>
    </source>
</evidence>
<dbReference type="CDD" id="cd06579">
    <property type="entry name" value="TM_PBP1_transp_AraH_like"/>
    <property type="match status" value="1"/>
</dbReference>
<keyword evidence="4 6" id="KW-1133">Transmembrane helix</keyword>
<feature type="transmembrane region" description="Helical" evidence="6">
    <location>
        <begin position="129"/>
        <end position="149"/>
    </location>
</feature>
<feature type="transmembrane region" description="Helical" evidence="6">
    <location>
        <begin position="56"/>
        <end position="73"/>
    </location>
</feature>
<keyword evidence="2" id="KW-1003">Cell membrane</keyword>
<gene>
    <name evidence="7" type="ORF">ACEZDJ_15600</name>
</gene>
<keyword evidence="8" id="KW-1185">Reference proteome</keyword>
<feature type="transmembrane region" description="Helical" evidence="6">
    <location>
        <begin position="252"/>
        <end position="269"/>
    </location>
</feature>
<name>A0ABV6UMN3_9ACTN</name>
<evidence type="ECO:0000256" key="6">
    <source>
        <dbReference type="SAM" id="Phobius"/>
    </source>
</evidence>
<dbReference type="Proteomes" id="UP001592528">
    <property type="component" value="Unassembled WGS sequence"/>
</dbReference>